<gene>
    <name evidence="2" type="ORF">QE152_g40079</name>
</gene>
<evidence type="ECO:0000313" key="2">
    <source>
        <dbReference type="EMBL" id="KAK9679379.1"/>
    </source>
</evidence>
<dbReference type="Proteomes" id="UP001458880">
    <property type="component" value="Unassembled WGS sequence"/>
</dbReference>
<comment type="caution">
    <text evidence="2">The sequence shown here is derived from an EMBL/GenBank/DDBJ whole genome shotgun (WGS) entry which is preliminary data.</text>
</comment>
<feature type="region of interest" description="Disordered" evidence="1">
    <location>
        <begin position="1"/>
        <end position="31"/>
    </location>
</feature>
<sequence>MADQKTDNGNEFQTVRNRRNPSKKPQVGRATDTNLRAVVSCPHLYLSKLDKNRTFEDVQNYLMGKGFPEFECQKMVSKRPDIYSSFKVGVPVSRIDELKNPDCWPEGTHISPFFWKIKSHKEEA</sequence>
<proteinExistence type="predicted"/>
<dbReference type="EMBL" id="JASPKY010001034">
    <property type="protein sequence ID" value="KAK9679379.1"/>
    <property type="molecule type" value="Genomic_DNA"/>
</dbReference>
<organism evidence="2 3">
    <name type="scientific">Popillia japonica</name>
    <name type="common">Japanese beetle</name>
    <dbReference type="NCBI Taxonomy" id="7064"/>
    <lineage>
        <taxon>Eukaryota</taxon>
        <taxon>Metazoa</taxon>
        <taxon>Ecdysozoa</taxon>
        <taxon>Arthropoda</taxon>
        <taxon>Hexapoda</taxon>
        <taxon>Insecta</taxon>
        <taxon>Pterygota</taxon>
        <taxon>Neoptera</taxon>
        <taxon>Endopterygota</taxon>
        <taxon>Coleoptera</taxon>
        <taxon>Polyphaga</taxon>
        <taxon>Scarabaeiformia</taxon>
        <taxon>Scarabaeidae</taxon>
        <taxon>Rutelinae</taxon>
        <taxon>Popillia</taxon>
    </lineage>
</organism>
<protein>
    <submittedName>
        <fullName evidence="2">Uncharacterized protein</fullName>
    </submittedName>
</protein>
<evidence type="ECO:0000313" key="3">
    <source>
        <dbReference type="Proteomes" id="UP001458880"/>
    </source>
</evidence>
<keyword evidence="3" id="KW-1185">Reference proteome</keyword>
<dbReference type="AlphaFoldDB" id="A0AAW1HSB5"/>
<name>A0AAW1HSB5_POPJA</name>
<evidence type="ECO:0000256" key="1">
    <source>
        <dbReference type="SAM" id="MobiDB-lite"/>
    </source>
</evidence>
<reference evidence="2 3" key="1">
    <citation type="journal article" date="2024" name="BMC Genomics">
        <title>De novo assembly and annotation of Popillia japonica's genome with initial clues to its potential as an invasive pest.</title>
        <authorList>
            <person name="Cucini C."/>
            <person name="Boschi S."/>
            <person name="Funari R."/>
            <person name="Cardaioli E."/>
            <person name="Iannotti N."/>
            <person name="Marturano G."/>
            <person name="Paoli F."/>
            <person name="Bruttini M."/>
            <person name="Carapelli A."/>
            <person name="Frati F."/>
            <person name="Nardi F."/>
        </authorList>
    </citation>
    <scope>NUCLEOTIDE SEQUENCE [LARGE SCALE GENOMIC DNA]</scope>
    <source>
        <strain evidence="2">DMR45628</strain>
    </source>
</reference>
<accession>A0AAW1HSB5</accession>